<protein>
    <recommendedName>
        <fullName evidence="2">DUF1501 domain-containing protein</fullName>
    </recommendedName>
</protein>
<feature type="non-terminal residue" evidence="1">
    <location>
        <position position="128"/>
    </location>
</feature>
<name>A0A383BBK8_9ZZZZ</name>
<reference evidence="1" key="1">
    <citation type="submission" date="2018-05" db="EMBL/GenBank/DDBJ databases">
        <authorList>
            <person name="Lanie J.A."/>
            <person name="Ng W.-L."/>
            <person name="Kazmierczak K.M."/>
            <person name="Andrzejewski T.M."/>
            <person name="Davidsen T.M."/>
            <person name="Wayne K.J."/>
            <person name="Tettelin H."/>
            <person name="Glass J.I."/>
            <person name="Rusch D."/>
            <person name="Podicherti R."/>
            <person name="Tsui H.-C.T."/>
            <person name="Winkler M.E."/>
        </authorList>
    </citation>
    <scope>NUCLEOTIDE SEQUENCE</scope>
</reference>
<sequence length="128" mass="14023">MPARMTRASSTRRDFLQKAAGGFGGLALSSIMATASTDLGTHFPARAKRVIQIFCSGGLSHVDTYDYKPELERRAGTPFDPGGKLQFFASKPGNCQPSFWKFRRHGQSGAWMSDLLPKLATCVDDMSF</sequence>
<dbReference type="AlphaFoldDB" id="A0A383BBK8"/>
<evidence type="ECO:0000313" key="1">
    <source>
        <dbReference type="EMBL" id="SVE16825.1"/>
    </source>
</evidence>
<dbReference type="Pfam" id="PF07394">
    <property type="entry name" value="DUF1501"/>
    <property type="match status" value="1"/>
</dbReference>
<accession>A0A383BBK8</accession>
<proteinExistence type="predicted"/>
<organism evidence="1">
    <name type="scientific">marine metagenome</name>
    <dbReference type="NCBI Taxonomy" id="408172"/>
    <lineage>
        <taxon>unclassified sequences</taxon>
        <taxon>metagenomes</taxon>
        <taxon>ecological metagenomes</taxon>
    </lineage>
</organism>
<dbReference type="InterPro" id="IPR006311">
    <property type="entry name" value="TAT_signal"/>
</dbReference>
<gene>
    <name evidence="1" type="ORF">METZ01_LOCUS469679</name>
</gene>
<dbReference type="EMBL" id="UINC01198738">
    <property type="protein sequence ID" value="SVE16825.1"/>
    <property type="molecule type" value="Genomic_DNA"/>
</dbReference>
<dbReference type="InterPro" id="IPR010869">
    <property type="entry name" value="DUF1501"/>
</dbReference>
<dbReference type="PROSITE" id="PS51318">
    <property type="entry name" value="TAT"/>
    <property type="match status" value="1"/>
</dbReference>
<evidence type="ECO:0008006" key="2">
    <source>
        <dbReference type="Google" id="ProtNLM"/>
    </source>
</evidence>